<evidence type="ECO:0000313" key="1">
    <source>
        <dbReference type="EMBL" id="EMI28712.1"/>
    </source>
</evidence>
<sequence length="48" mass="5288">MIPRRFAENPRGILAFFLLATKAFPLIEIVGWRTDCCLPPVGGESGAR</sequence>
<dbReference type="STRING" id="1263868.RESH_00704"/>
<dbReference type="Proteomes" id="UP000011996">
    <property type="component" value="Unassembled WGS sequence"/>
</dbReference>
<reference evidence="1 2" key="1">
    <citation type="journal article" date="2013" name="Mar. Genomics">
        <title>Expression of sulfatases in Rhodopirellula baltica and the diversity of sulfatases in the genus Rhodopirellula.</title>
        <authorList>
            <person name="Wegner C.E."/>
            <person name="Richter-Heitmann T."/>
            <person name="Klindworth A."/>
            <person name="Klockow C."/>
            <person name="Richter M."/>
            <person name="Achstetter T."/>
            <person name="Glockner F.O."/>
            <person name="Harder J."/>
        </authorList>
    </citation>
    <scope>NUCLEOTIDE SEQUENCE [LARGE SCALE GENOMIC DNA]</scope>
    <source>
        <strain evidence="1 2">SH398</strain>
    </source>
</reference>
<dbReference type="EMBL" id="ANOF01000021">
    <property type="protein sequence ID" value="EMI28712.1"/>
    <property type="molecule type" value="Genomic_DNA"/>
</dbReference>
<organism evidence="1 2">
    <name type="scientific">Rhodopirellula europaea SH398</name>
    <dbReference type="NCBI Taxonomy" id="1263868"/>
    <lineage>
        <taxon>Bacteria</taxon>
        <taxon>Pseudomonadati</taxon>
        <taxon>Planctomycetota</taxon>
        <taxon>Planctomycetia</taxon>
        <taxon>Pirellulales</taxon>
        <taxon>Pirellulaceae</taxon>
        <taxon>Rhodopirellula</taxon>
    </lineage>
</organism>
<gene>
    <name evidence="1" type="ORF">RESH_00704</name>
</gene>
<proteinExistence type="predicted"/>
<comment type="caution">
    <text evidence="1">The sequence shown here is derived from an EMBL/GenBank/DDBJ whole genome shotgun (WGS) entry which is preliminary data.</text>
</comment>
<evidence type="ECO:0000313" key="2">
    <source>
        <dbReference type="Proteomes" id="UP000011996"/>
    </source>
</evidence>
<dbReference type="AlphaFoldDB" id="M5SLS8"/>
<protein>
    <submittedName>
        <fullName evidence="1">Uncharacterized protein</fullName>
    </submittedName>
</protein>
<dbReference type="PATRIC" id="fig|1263868.3.peg.769"/>
<accession>M5SLS8</accession>
<name>M5SLS8_9BACT</name>